<feature type="region of interest" description="Disordered" evidence="6">
    <location>
        <begin position="1"/>
        <end position="25"/>
    </location>
</feature>
<feature type="transmembrane region" description="Helical" evidence="7">
    <location>
        <begin position="388"/>
        <end position="408"/>
    </location>
</feature>
<dbReference type="Proteomes" id="UP000316270">
    <property type="component" value="Chromosome 1"/>
</dbReference>
<evidence type="ECO:0000313" key="8">
    <source>
        <dbReference type="EMBL" id="QDS68537.1"/>
    </source>
</evidence>
<accession>A0A517KYT8</accession>
<dbReference type="AlphaFoldDB" id="A0A517KYT8"/>
<dbReference type="GO" id="GO:0022857">
    <property type="term" value="F:transmembrane transporter activity"/>
    <property type="evidence" value="ECO:0007669"/>
    <property type="project" value="InterPro"/>
</dbReference>
<keyword evidence="2" id="KW-0813">Transport</keyword>
<gene>
    <name evidence="8" type="ORF">FKW77_010904</name>
</gene>
<feature type="transmembrane region" description="Helical" evidence="7">
    <location>
        <begin position="174"/>
        <end position="194"/>
    </location>
</feature>
<feature type="transmembrane region" description="Helical" evidence="7">
    <location>
        <begin position="489"/>
        <end position="508"/>
    </location>
</feature>
<dbReference type="OrthoDB" id="2417308at2759"/>
<feature type="transmembrane region" description="Helical" evidence="7">
    <location>
        <begin position="84"/>
        <end position="110"/>
    </location>
</feature>
<evidence type="ECO:0000256" key="4">
    <source>
        <dbReference type="ARBA" id="ARBA00022989"/>
    </source>
</evidence>
<feature type="transmembrane region" description="Helical" evidence="7">
    <location>
        <begin position="457"/>
        <end position="477"/>
    </location>
</feature>
<dbReference type="PIRSF" id="PIRSF006060">
    <property type="entry name" value="AA_transporter"/>
    <property type="match status" value="1"/>
</dbReference>
<organism evidence="8 9">
    <name type="scientific">Venturia effusa</name>
    <dbReference type="NCBI Taxonomy" id="50376"/>
    <lineage>
        <taxon>Eukaryota</taxon>
        <taxon>Fungi</taxon>
        <taxon>Dikarya</taxon>
        <taxon>Ascomycota</taxon>
        <taxon>Pezizomycotina</taxon>
        <taxon>Dothideomycetes</taxon>
        <taxon>Pleosporomycetidae</taxon>
        <taxon>Venturiales</taxon>
        <taxon>Venturiaceae</taxon>
        <taxon>Venturia</taxon>
    </lineage>
</organism>
<proteinExistence type="predicted"/>
<feature type="compositionally biased region" description="Polar residues" evidence="6">
    <location>
        <begin position="1"/>
        <end position="11"/>
    </location>
</feature>
<feature type="transmembrane region" description="Helical" evidence="7">
    <location>
        <begin position="284"/>
        <end position="305"/>
    </location>
</feature>
<protein>
    <recommendedName>
        <fullName evidence="10">Choline transporter</fullName>
    </recommendedName>
</protein>
<dbReference type="GO" id="GO:0016020">
    <property type="term" value="C:membrane"/>
    <property type="evidence" value="ECO:0007669"/>
    <property type="project" value="UniProtKB-SubCell"/>
</dbReference>
<evidence type="ECO:0000256" key="3">
    <source>
        <dbReference type="ARBA" id="ARBA00022692"/>
    </source>
</evidence>
<feature type="transmembrane region" description="Helical" evidence="7">
    <location>
        <begin position="200"/>
        <end position="222"/>
    </location>
</feature>
<evidence type="ECO:0000256" key="5">
    <source>
        <dbReference type="ARBA" id="ARBA00023136"/>
    </source>
</evidence>
<feature type="transmembrane region" description="Helical" evidence="7">
    <location>
        <begin position="130"/>
        <end position="153"/>
    </location>
</feature>
<keyword evidence="3 7" id="KW-0812">Transmembrane</keyword>
<sequence>MSNKSQPTSLDAKTPDPSSLERNESNIHGSVADVDLTVLGLEPEAQRDIGMLEIIAIGWNICNSWGAMGATMALSIASGGSVTLIYGMMIIFLLVGSSAASLAEIASVYPTAGGQYHWTSILSPPKYSRVLSYCCGAANVFGWISNGAGFCIIPPQLIAGMIAFYNPDYAPTAWHIFLMFQASNITWMCYNIFLIKRTNWIHDVGFVFSIAGFFVTLITCLARSSSFQSNEFVWKTFVNNSGWSSDSIVFLTGLTNPNYIYSGIDGAIHLAEECKDAAKTVPKALMSTIFIGFITSFAFAVAMLYCISDFDAVLATSTGIPLYEIWNQATRSGTAATLFITCLVGCGFFAMIGCQQTASRLTWSFARDNAIVGSHWLDQIHPRYGVPVWALLANSAIVFIIGCIYLGSTTAFNAMISTGLILQQISYAMPTALLMYRGRSPRFLPSNRSFKLGPFGWIANFATVLMAAIAVIFYNFPTVMPVTSSNMNYASAVLGTMGLFTIGNWFGYANKRYEGPRVPGEVFCSS</sequence>
<evidence type="ECO:0008006" key="10">
    <source>
        <dbReference type="Google" id="ProtNLM"/>
    </source>
</evidence>
<keyword evidence="4 7" id="KW-1133">Transmembrane helix</keyword>
<name>A0A517KYT8_9PEZI</name>
<reference evidence="8 9" key="1">
    <citation type="submission" date="2019-07" db="EMBL/GenBank/DDBJ databases">
        <title>Finished genome of Venturia effusa.</title>
        <authorList>
            <person name="Young C.A."/>
            <person name="Cox M.P."/>
            <person name="Ganley A.R.D."/>
            <person name="David W.J."/>
        </authorList>
    </citation>
    <scope>NUCLEOTIDE SEQUENCE [LARGE SCALE GENOMIC DNA]</scope>
    <source>
        <strain evidence="9">albino</strain>
    </source>
</reference>
<evidence type="ECO:0000256" key="6">
    <source>
        <dbReference type="SAM" id="MobiDB-lite"/>
    </source>
</evidence>
<dbReference type="Gene3D" id="1.20.1740.10">
    <property type="entry name" value="Amino acid/polyamine transporter I"/>
    <property type="match status" value="1"/>
</dbReference>
<dbReference type="PANTHER" id="PTHR45649">
    <property type="entry name" value="AMINO-ACID PERMEASE BAT1"/>
    <property type="match status" value="1"/>
</dbReference>
<keyword evidence="5 7" id="KW-0472">Membrane</keyword>
<feature type="transmembrane region" description="Helical" evidence="7">
    <location>
        <begin position="335"/>
        <end position="354"/>
    </location>
</feature>
<dbReference type="InterPro" id="IPR002293">
    <property type="entry name" value="AA/rel_permease1"/>
</dbReference>
<dbReference type="EMBL" id="CP042185">
    <property type="protein sequence ID" value="QDS68537.1"/>
    <property type="molecule type" value="Genomic_DNA"/>
</dbReference>
<evidence type="ECO:0000313" key="9">
    <source>
        <dbReference type="Proteomes" id="UP000316270"/>
    </source>
</evidence>
<dbReference type="Pfam" id="PF13520">
    <property type="entry name" value="AA_permease_2"/>
    <property type="match status" value="1"/>
</dbReference>
<comment type="subcellular location">
    <subcellularLocation>
        <location evidence="1">Membrane</location>
        <topology evidence="1">Multi-pass membrane protein</topology>
    </subcellularLocation>
</comment>
<evidence type="ECO:0000256" key="2">
    <source>
        <dbReference type="ARBA" id="ARBA00022448"/>
    </source>
</evidence>
<evidence type="ECO:0000256" key="1">
    <source>
        <dbReference type="ARBA" id="ARBA00004141"/>
    </source>
</evidence>
<keyword evidence="9" id="KW-1185">Reference proteome</keyword>
<dbReference type="PANTHER" id="PTHR45649:SF19">
    <property type="entry name" value="TRANSPORTER, PUTATIVE (EUROFUNG)-RELATED"/>
    <property type="match status" value="1"/>
</dbReference>
<evidence type="ECO:0000256" key="7">
    <source>
        <dbReference type="SAM" id="Phobius"/>
    </source>
</evidence>
<dbReference type="STRING" id="50376.A0A517KYT8"/>